<evidence type="ECO:0000313" key="3">
    <source>
        <dbReference type="Proteomes" id="UP000002499"/>
    </source>
</evidence>
<reference evidence="2 3" key="1">
    <citation type="journal article" date="2011" name="PLoS Genet.">
        <title>Genome sequencing and comparative transcriptomics of the model entomopathogenic fungi Metarhizium anisopliae and M. acridum.</title>
        <authorList>
            <person name="Gao Q."/>
            <person name="Jin K."/>
            <person name="Ying S.H."/>
            <person name="Zhang Y."/>
            <person name="Xiao G."/>
            <person name="Shang Y."/>
            <person name="Duan Z."/>
            <person name="Hu X."/>
            <person name="Xie X.Q."/>
            <person name="Zhou G."/>
            <person name="Peng G."/>
            <person name="Luo Z."/>
            <person name="Huang W."/>
            <person name="Wang B."/>
            <person name="Fang W."/>
            <person name="Wang S."/>
            <person name="Zhong Y."/>
            <person name="Ma L.J."/>
            <person name="St Leger R.J."/>
            <person name="Zhao G.P."/>
            <person name="Pei Y."/>
            <person name="Feng M.G."/>
            <person name="Xia Y."/>
            <person name="Wang C."/>
        </authorList>
    </citation>
    <scope>NUCLEOTIDE SEQUENCE [LARGE SCALE GENOMIC DNA]</scope>
    <source>
        <strain evidence="2 3">CQMa 102</strain>
    </source>
</reference>
<evidence type="ECO:0000313" key="2">
    <source>
        <dbReference type="EMBL" id="EFY93922.1"/>
    </source>
</evidence>
<dbReference type="AlphaFoldDB" id="E9DRP4"/>
<name>E9DRP4_METAQ</name>
<dbReference type="PANTHER" id="PTHR38887:SF1">
    <property type="entry name" value="RAS MODIFICATION PROTEIN ERF4"/>
    <property type="match status" value="1"/>
</dbReference>
<dbReference type="PANTHER" id="PTHR38887">
    <property type="entry name" value="CHROMOSOME 21, WHOLE GENOME SHOTGUN SEQUENCE"/>
    <property type="match status" value="1"/>
</dbReference>
<dbReference type="STRING" id="655827.E9DRP4"/>
<sequence>MFLDFITTFDKSTQASPWLDAINLASIGLSLVPHLSMIVGIAIQVSVMAAKDVQNRARTNSFLDKAHVFTPRGLYCTIMTYSPEQDDRDDNNNSRRLAGAANVSAAIASKASSSTSLQAQFP</sequence>
<proteinExistence type="predicted"/>
<dbReference type="GeneID" id="19244724"/>
<accession>E9DRP4</accession>
<feature type="transmembrane region" description="Helical" evidence="1">
    <location>
        <begin position="27"/>
        <end position="50"/>
    </location>
</feature>
<dbReference type="InParanoid" id="E9DRP4"/>
<gene>
    <name evidence="2" type="ORF">MAC_00413</name>
</gene>
<keyword evidence="3" id="KW-1185">Reference proteome</keyword>
<keyword evidence="1" id="KW-0472">Membrane</keyword>
<dbReference type="HOGENOM" id="CLU_164907_0_0_1"/>
<dbReference type="RefSeq" id="XP_007806753.1">
    <property type="nucleotide sequence ID" value="XM_007808562.1"/>
</dbReference>
<keyword evidence="1" id="KW-0812">Transmembrane</keyword>
<dbReference type="Proteomes" id="UP000002499">
    <property type="component" value="Unassembled WGS sequence"/>
</dbReference>
<protein>
    <submittedName>
        <fullName evidence="2">Uncharacterized protein</fullName>
    </submittedName>
</protein>
<dbReference type="OrthoDB" id="3433125at2759"/>
<dbReference type="EMBL" id="GL698470">
    <property type="protein sequence ID" value="EFY93922.1"/>
    <property type="molecule type" value="Genomic_DNA"/>
</dbReference>
<keyword evidence="1" id="KW-1133">Transmembrane helix</keyword>
<organism evidence="3">
    <name type="scientific">Metarhizium acridum (strain CQMa 102)</name>
    <dbReference type="NCBI Taxonomy" id="655827"/>
    <lineage>
        <taxon>Eukaryota</taxon>
        <taxon>Fungi</taxon>
        <taxon>Dikarya</taxon>
        <taxon>Ascomycota</taxon>
        <taxon>Pezizomycotina</taxon>
        <taxon>Sordariomycetes</taxon>
        <taxon>Hypocreomycetidae</taxon>
        <taxon>Hypocreales</taxon>
        <taxon>Clavicipitaceae</taxon>
        <taxon>Metarhizium</taxon>
    </lineage>
</organism>
<evidence type="ECO:0000256" key="1">
    <source>
        <dbReference type="SAM" id="Phobius"/>
    </source>
</evidence>
<dbReference type="KEGG" id="maw:19244724"/>
<dbReference type="InterPro" id="IPR053221">
    <property type="entry name" value="Burnettramic_acid_biosynth"/>
</dbReference>